<feature type="compositionally biased region" description="Polar residues" evidence="2">
    <location>
        <begin position="1"/>
        <end position="12"/>
    </location>
</feature>
<dbReference type="PANTHER" id="PTHR12832:SF11">
    <property type="entry name" value="LD23868P"/>
    <property type="match status" value="1"/>
</dbReference>
<evidence type="ECO:0000256" key="1">
    <source>
        <dbReference type="ARBA" id="ARBA00010954"/>
    </source>
</evidence>
<dbReference type="InterPro" id="IPR008862">
    <property type="entry name" value="Tcp11"/>
</dbReference>
<accession>A0A6P8YV74</accession>
<evidence type="ECO:0000313" key="3">
    <source>
        <dbReference type="Proteomes" id="UP000515158"/>
    </source>
</evidence>
<sequence>MDGKQGNNASSPNKEDDSPSQQGAASRPPPSATSALGMPSGRLPPFVGISGVAPSPPQFVTMEEIMSAANGLTNMRLFHEIAVDQDFKLTPYDPPENSIEKAVKDAAHRAFWDLLSKELEEDPPVYTRALILLEEVKTILLELVLPQQEKMIQEINEMIDVPFIQQQAENGALDFLGYAQHIINVMGRICAPARDENIQKLKEISDPIDIFKGVFETLTLMRLDFANFGIQMLRTNIMGESVEYEKKKFAEALALQGGIDSLVITKEWLRRHLEKTPNGSEKEIVLNAYLEMFAWGLPEKFPETVVMDSARHRELGQRLHQLVIAGTVLLVTLSRAALPALQQSTSFKEKLLNDVKIVLQDVKDDEALKNILPSVAVQVISIVKTYTNQGTESNQVQQTVFVDAAFEQSLSELIKDIHRPDHNVRRIVNERTTEFVYQSLASLPNVPKQVPPGMTSLRPELLSTTASIIRLYKYNLAVFGDYYCQIISKLKEENTTA</sequence>
<dbReference type="GeneID" id="117646841"/>
<protein>
    <submittedName>
        <fullName evidence="4 5">T-complex protein 11-like protein 1</fullName>
    </submittedName>
</protein>
<name>A0A6P8YV74_THRPL</name>
<dbReference type="PANTHER" id="PTHR12832">
    <property type="entry name" value="TESTIS-SPECIFIC PROTEIN PBS13 T-COMPLEX 11"/>
    <property type="match status" value="1"/>
</dbReference>
<dbReference type="GO" id="GO:0007165">
    <property type="term" value="P:signal transduction"/>
    <property type="evidence" value="ECO:0007669"/>
    <property type="project" value="TreeGrafter"/>
</dbReference>
<proteinExistence type="inferred from homology"/>
<evidence type="ECO:0000313" key="5">
    <source>
        <dbReference type="RefSeq" id="XP_034243988.1"/>
    </source>
</evidence>
<organism evidence="5">
    <name type="scientific">Thrips palmi</name>
    <name type="common">Melon thrips</name>
    <dbReference type="NCBI Taxonomy" id="161013"/>
    <lineage>
        <taxon>Eukaryota</taxon>
        <taxon>Metazoa</taxon>
        <taxon>Ecdysozoa</taxon>
        <taxon>Arthropoda</taxon>
        <taxon>Hexapoda</taxon>
        <taxon>Insecta</taxon>
        <taxon>Pterygota</taxon>
        <taxon>Neoptera</taxon>
        <taxon>Paraneoptera</taxon>
        <taxon>Thysanoptera</taxon>
        <taxon>Terebrantia</taxon>
        <taxon>Thripoidea</taxon>
        <taxon>Thripidae</taxon>
        <taxon>Thrips</taxon>
    </lineage>
</organism>
<dbReference type="RefSeq" id="XP_034243986.1">
    <property type="nucleotide sequence ID" value="XM_034388095.1"/>
</dbReference>
<dbReference type="AlphaFoldDB" id="A0A6P8YV74"/>
<dbReference type="Proteomes" id="UP000515158">
    <property type="component" value="Unplaced"/>
</dbReference>
<reference evidence="4 5" key="1">
    <citation type="submission" date="2025-04" db="UniProtKB">
        <authorList>
            <consortium name="RefSeq"/>
        </authorList>
    </citation>
    <scope>IDENTIFICATION</scope>
    <source>
        <tissue evidence="4 5">Total insect</tissue>
    </source>
</reference>
<keyword evidence="3" id="KW-1185">Reference proteome</keyword>
<dbReference type="Pfam" id="PF05794">
    <property type="entry name" value="Tcp11"/>
    <property type="match status" value="1"/>
</dbReference>
<dbReference type="KEGG" id="tpal:117646841"/>
<evidence type="ECO:0000313" key="4">
    <source>
        <dbReference type="RefSeq" id="XP_034243986.1"/>
    </source>
</evidence>
<gene>
    <name evidence="4 5" type="primary">LOC117646841</name>
</gene>
<dbReference type="OrthoDB" id="276323at2759"/>
<comment type="similarity">
    <text evidence="1">Belongs to the TCP11 family.</text>
</comment>
<feature type="region of interest" description="Disordered" evidence="2">
    <location>
        <begin position="1"/>
        <end position="40"/>
    </location>
</feature>
<dbReference type="RefSeq" id="XP_034243988.1">
    <property type="nucleotide sequence ID" value="XM_034388097.1"/>
</dbReference>
<evidence type="ECO:0000256" key="2">
    <source>
        <dbReference type="SAM" id="MobiDB-lite"/>
    </source>
</evidence>